<keyword evidence="1" id="KW-1133">Transmembrane helix</keyword>
<reference evidence="2 3" key="1">
    <citation type="journal article" date="2014" name="Int. J. Food Microbiol.">
        <title>Sequence and comparative analysis of Leuconostoc dairy bacteriophages.</title>
        <authorList>
            <person name="Kot W."/>
            <person name="Hansen L.H."/>
            <person name="Neve H."/>
            <person name="Hammer K."/>
            <person name="Jacobsen S."/>
            <person name="Pedersen P.D."/>
            <person name="Sorensen S.J."/>
            <person name="Heller K.J."/>
            <person name="Vogensen F.K."/>
        </authorList>
    </citation>
    <scope>NUCLEOTIDE SEQUENCE [LARGE SCALE GENOMIC DNA]</scope>
</reference>
<evidence type="ECO:0000313" key="3">
    <source>
        <dbReference type="Proteomes" id="UP000201442"/>
    </source>
</evidence>
<proteinExistence type="predicted"/>
<dbReference type="RefSeq" id="YP_009044772.1">
    <property type="nucleotide sequence ID" value="NC_024386.1"/>
</dbReference>
<feature type="transmembrane region" description="Helical" evidence="1">
    <location>
        <begin position="12"/>
        <end position="41"/>
    </location>
</feature>
<keyword evidence="1" id="KW-0472">Membrane</keyword>
<dbReference type="KEGG" id="vg:19735885"/>
<sequence>MSIKTKNNISVIVGFMLAIIMIPLLLVMTLSYYIFASLVWLHMRFLWKEKEKFLTFNEFLFAFEH</sequence>
<dbReference type="Proteomes" id="UP000201442">
    <property type="component" value="Segment"/>
</dbReference>
<dbReference type="GeneID" id="19735885"/>
<evidence type="ECO:0000256" key="1">
    <source>
        <dbReference type="SAM" id="Phobius"/>
    </source>
</evidence>
<gene>
    <name evidence="2" type="ORF">phiLN25_012</name>
</gene>
<accession>A0A059PAH7</accession>
<evidence type="ECO:0000313" key="2">
    <source>
        <dbReference type="EMBL" id="AFY98381.1"/>
    </source>
</evidence>
<dbReference type="OrthoDB" id="35888at10239"/>
<organism evidence="2 3">
    <name type="scientific">Leuconostoc phage LN25</name>
    <dbReference type="NCBI Taxonomy" id="1262518"/>
    <lineage>
        <taxon>Viruses</taxon>
        <taxon>Duplodnaviria</taxon>
        <taxon>Heunggongvirae</taxon>
        <taxon>Uroviricota</taxon>
        <taxon>Caudoviricetes</taxon>
        <taxon>Mccleskeyvirinae</taxon>
        <taxon>Unaquatrovirus</taxon>
        <taxon>Unaquatrovirus LN25</taxon>
    </lineage>
</organism>
<protein>
    <submittedName>
        <fullName evidence="2">Uncharacterized protein</fullName>
    </submittedName>
</protein>
<name>A0A059PAH7_9CAUD</name>
<keyword evidence="1" id="KW-0812">Transmembrane</keyword>
<dbReference type="EMBL" id="KC013026">
    <property type="protein sequence ID" value="AFY98381.1"/>
    <property type="molecule type" value="Genomic_DNA"/>
</dbReference>
<keyword evidence="3" id="KW-1185">Reference proteome</keyword>